<dbReference type="PANTHER" id="PTHR36978:SF4">
    <property type="entry name" value="P-LOOP CONTAINING NUCLEOSIDE TRIPHOSPHATE HYDROLASE PROTEIN"/>
    <property type="match status" value="1"/>
</dbReference>
<dbReference type="InterPro" id="IPR040632">
    <property type="entry name" value="Sulfotransfer_4"/>
</dbReference>
<dbReference type="Gene3D" id="3.40.50.300">
    <property type="entry name" value="P-loop containing nucleotide triphosphate hydrolases"/>
    <property type="match status" value="1"/>
</dbReference>
<name>A0A699YRM4_HAELA</name>
<evidence type="ECO:0000313" key="1">
    <source>
        <dbReference type="EMBL" id="GFH09586.1"/>
    </source>
</evidence>
<reference evidence="1 2" key="1">
    <citation type="submission" date="2020-02" db="EMBL/GenBank/DDBJ databases">
        <title>Draft genome sequence of Haematococcus lacustris strain NIES-144.</title>
        <authorList>
            <person name="Morimoto D."/>
            <person name="Nakagawa S."/>
            <person name="Yoshida T."/>
            <person name="Sawayama S."/>
        </authorList>
    </citation>
    <scope>NUCLEOTIDE SEQUENCE [LARGE SCALE GENOMIC DNA]</scope>
    <source>
        <strain evidence="1 2">NIES-144</strain>
    </source>
</reference>
<keyword evidence="2" id="KW-1185">Reference proteome</keyword>
<evidence type="ECO:0008006" key="3">
    <source>
        <dbReference type="Google" id="ProtNLM"/>
    </source>
</evidence>
<dbReference type="InterPro" id="IPR027417">
    <property type="entry name" value="P-loop_NTPase"/>
</dbReference>
<dbReference type="Proteomes" id="UP000485058">
    <property type="component" value="Unassembled WGS sequence"/>
</dbReference>
<organism evidence="1 2">
    <name type="scientific">Haematococcus lacustris</name>
    <name type="common">Green alga</name>
    <name type="synonym">Haematococcus pluvialis</name>
    <dbReference type="NCBI Taxonomy" id="44745"/>
    <lineage>
        <taxon>Eukaryota</taxon>
        <taxon>Viridiplantae</taxon>
        <taxon>Chlorophyta</taxon>
        <taxon>core chlorophytes</taxon>
        <taxon>Chlorophyceae</taxon>
        <taxon>CS clade</taxon>
        <taxon>Chlamydomonadales</taxon>
        <taxon>Haematococcaceae</taxon>
        <taxon>Haematococcus</taxon>
    </lineage>
</organism>
<comment type="caution">
    <text evidence="1">The sequence shown here is derived from an EMBL/GenBank/DDBJ whole genome shotgun (WGS) entry which is preliminary data.</text>
</comment>
<accession>A0A699YRM4</accession>
<evidence type="ECO:0000313" key="2">
    <source>
        <dbReference type="Proteomes" id="UP000485058"/>
    </source>
</evidence>
<sequence length="111" mass="12220">MRAAGLAQGMVGLVEAYWGQRGLFQGKFEDKEEARKCVTLLAHIKLHDAFLEEVQRVVPADRLLVFNVKQGWAPLCAFLGVPVPDDKIREVVLAELADAPVQQLAGVRALL</sequence>
<dbReference type="Pfam" id="PF17784">
    <property type="entry name" value="Sulfotransfer_4"/>
    <property type="match status" value="1"/>
</dbReference>
<protein>
    <recommendedName>
        <fullName evidence="3">Sulfotransferase</fullName>
    </recommendedName>
</protein>
<gene>
    <name evidence="1" type="ORF">HaLaN_04762</name>
</gene>
<dbReference type="PANTHER" id="PTHR36978">
    <property type="entry name" value="P-LOOP CONTAINING NUCLEOTIDE TRIPHOSPHATE HYDROLASE"/>
    <property type="match status" value="1"/>
</dbReference>
<dbReference type="EMBL" id="BLLF01000246">
    <property type="protein sequence ID" value="GFH09586.1"/>
    <property type="molecule type" value="Genomic_DNA"/>
</dbReference>
<dbReference type="AlphaFoldDB" id="A0A699YRM4"/>
<proteinExistence type="predicted"/>